<keyword evidence="6" id="KW-1185">Reference proteome</keyword>
<keyword evidence="1" id="KW-0285">Flavoprotein</keyword>
<dbReference type="PANTHER" id="PTHR42659">
    <property type="entry name" value="XANTHINE DEHYDROGENASE SUBUNIT C-RELATED"/>
    <property type="match status" value="1"/>
</dbReference>
<evidence type="ECO:0000313" key="6">
    <source>
        <dbReference type="Proteomes" id="UP001597180"/>
    </source>
</evidence>
<evidence type="ECO:0000313" key="5">
    <source>
        <dbReference type="EMBL" id="MFD1223052.1"/>
    </source>
</evidence>
<dbReference type="SUPFAM" id="SSF56176">
    <property type="entry name" value="FAD-binding/transporter-associated domain-like"/>
    <property type="match status" value="1"/>
</dbReference>
<dbReference type="PROSITE" id="PS51387">
    <property type="entry name" value="FAD_PCMH"/>
    <property type="match status" value="1"/>
</dbReference>
<keyword evidence="3" id="KW-0560">Oxidoreductase</keyword>
<sequence length="277" mass="30647">MIPLNFEYFKPSTIQMAVEQFQHLQKQGKQPIYYSGGTEIITWARTHAIHPDAVIDLKSIPECNVMDFRNGSLIIGSCVTLSALSAANLFPLLSQTALGIADQTARNKITLGGNICGKIHYREVVLPLLLADSRVLVAGAHGIREASIHQVFSQQIRLEKGEFLVQILTDQSNLSLPFVHYKKRQIGSIGYPVVTLAAMKKDHQVYTAYSGVCSFPFRSIPMDELLNDSSMALETRIELAIGKLPAPLLTNVEGSAPYRRFVLKQTIADTLHSLEGR</sequence>
<dbReference type="RefSeq" id="WP_345589053.1">
    <property type="nucleotide sequence ID" value="NZ_BAABJG010000015.1"/>
</dbReference>
<reference evidence="6" key="1">
    <citation type="journal article" date="2019" name="Int. J. Syst. Evol. Microbiol.">
        <title>The Global Catalogue of Microorganisms (GCM) 10K type strain sequencing project: providing services to taxonomists for standard genome sequencing and annotation.</title>
        <authorList>
            <consortium name="The Broad Institute Genomics Platform"/>
            <consortium name="The Broad Institute Genome Sequencing Center for Infectious Disease"/>
            <person name="Wu L."/>
            <person name="Ma J."/>
        </authorList>
    </citation>
    <scope>NUCLEOTIDE SEQUENCE [LARGE SCALE GENOMIC DNA]</scope>
    <source>
        <strain evidence="6">CCUG 53270</strain>
    </source>
</reference>
<dbReference type="InterPro" id="IPR036318">
    <property type="entry name" value="FAD-bd_PCMH-like_sf"/>
</dbReference>
<name>A0ABW3URR1_9BACL</name>
<dbReference type="InterPro" id="IPR016167">
    <property type="entry name" value="FAD-bd_PCMH_sub1"/>
</dbReference>
<dbReference type="InterPro" id="IPR002346">
    <property type="entry name" value="Mopterin_DH_FAD-bd"/>
</dbReference>
<protein>
    <submittedName>
        <fullName evidence="5">FAD binding domain-containing protein</fullName>
    </submittedName>
</protein>
<dbReference type="InterPro" id="IPR036683">
    <property type="entry name" value="CO_DH_flav_C_dom_sf"/>
</dbReference>
<dbReference type="EMBL" id="JBHTLU010000031">
    <property type="protein sequence ID" value="MFD1223052.1"/>
    <property type="molecule type" value="Genomic_DNA"/>
</dbReference>
<comment type="caution">
    <text evidence="5">The sequence shown here is derived from an EMBL/GenBank/DDBJ whole genome shotgun (WGS) entry which is preliminary data.</text>
</comment>
<dbReference type="Gene3D" id="3.30.465.10">
    <property type="match status" value="1"/>
</dbReference>
<dbReference type="InterPro" id="IPR016169">
    <property type="entry name" value="FAD-bd_PCMH_sub2"/>
</dbReference>
<evidence type="ECO:0000259" key="4">
    <source>
        <dbReference type="PROSITE" id="PS51387"/>
    </source>
</evidence>
<dbReference type="PANTHER" id="PTHR42659:SF2">
    <property type="entry name" value="XANTHINE DEHYDROGENASE SUBUNIT C-RELATED"/>
    <property type="match status" value="1"/>
</dbReference>
<dbReference type="Gene3D" id="3.30.43.10">
    <property type="entry name" value="Uridine Diphospho-n-acetylenolpyruvylglucosamine Reductase, domain 2"/>
    <property type="match status" value="1"/>
</dbReference>
<feature type="domain" description="FAD-binding PCMH-type" evidence="4">
    <location>
        <begin position="1"/>
        <end position="174"/>
    </location>
</feature>
<dbReference type="InterPro" id="IPR051312">
    <property type="entry name" value="Diverse_Substr_Oxidored"/>
</dbReference>
<keyword evidence="2" id="KW-0274">FAD</keyword>
<dbReference type="Pfam" id="PF00941">
    <property type="entry name" value="FAD_binding_5"/>
    <property type="match status" value="1"/>
</dbReference>
<gene>
    <name evidence="5" type="ORF">ACFQ4B_23310</name>
</gene>
<evidence type="ECO:0000256" key="3">
    <source>
        <dbReference type="ARBA" id="ARBA00023002"/>
    </source>
</evidence>
<dbReference type="Proteomes" id="UP001597180">
    <property type="component" value="Unassembled WGS sequence"/>
</dbReference>
<organism evidence="5 6">
    <name type="scientific">Paenibacillus vulneris</name>
    <dbReference type="NCBI Taxonomy" id="1133364"/>
    <lineage>
        <taxon>Bacteria</taxon>
        <taxon>Bacillati</taxon>
        <taxon>Bacillota</taxon>
        <taxon>Bacilli</taxon>
        <taxon>Bacillales</taxon>
        <taxon>Paenibacillaceae</taxon>
        <taxon>Paenibacillus</taxon>
    </lineage>
</organism>
<evidence type="ECO:0000256" key="1">
    <source>
        <dbReference type="ARBA" id="ARBA00022630"/>
    </source>
</evidence>
<accession>A0ABW3URR1</accession>
<evidence type="ECO:0000256" key="2">
    <source>
        <dbReference type="ARBA" id="ARBA00022827"/>
    </source>
</evidence>
<dbReference type="SUPFAM" id="SSF55447">
    <property type="entry name" value="CO dehydrogenase flavoprotein C-terminal domain-like"/>
    <property type="match status" value="1"/>
</dbReference>
<proteinExistence type="predicted"/>
<dbReference type="InterPro" id="IPR016166">
    <property type="entry name" value="FAD-bd_PCMH"/>
</dbReference>